<dbReference type="OrthoDB" id="5405095at2"/>
<evidence type="ECO:0000313" key="1">
    <source>
        <dbReference type="EMBL" id="SEA44589.1"/>
    </source>
</evidence>
<name>A0A1H4B8W5_9BACT</name>
<reference evidence="1 2" key="1">
    <citation type="submission" date="2016-10" db="EMBL/GenBank/DDBJ databases">
        <authorList>
            <person name="de Groot N.N."/>
        </authorList>
    </citation>
    <scope>NUCLEOTIDE SEQUENCE [LARGE SCALE GENOMIC DNA]</scope>
    <source>
        <strain evidence="1 2">DSM 7343</strain>
    </source>
</reference>
<evidence type="ECO:0000313" key="2">
    <source>
        <dbReference type="Proteomes" id="UP000199409"/>
    </source>
</evidence>
<gene>
    <name evidence="1" type="ORF">SAMN05660420_02082</name>
</gene>
<dbReference type="STRING" id="37625.SAMN05660420_02082"/>
<organism evidence="1 2">
    <name type="scientific">Desulfuromusa kysingii</name>
    <dbReference type="NCBI Taxonomy" id="37625"/>
    <lineage>
        <taxon>Bacteria</taxon>
        <taxon>Pseudomonadati</taxon>
        <taxon>Thermodesulfobacteriota</taxon>
        <taxon>Desulfuromonadia</taxon>
        <taxon>Desulfuromonadales</taxon>
        <taxon>Geopsychrobacteraceae</taxon>
        <taxon>Desulfuromusa</taxon>
    </lineage>
</organism>
<accession>A0A1H4B8W5</accession>
<dbReference type="InterPro" id="IPR017467">
    <property type="entry name" value="CHP03016_PEP-CTERM"/>
</dbReference>
<dbReference type="Proteomes" id="UP000199409">
    <property type="component" value="Unassembled WGS sequence"/>
</dbReference>
<dbReference type="SUPFAM" id="SSF56935">
    <property type="entry name" value="Porins"/>
    <property type="match status" value="1"/>
</dbReference>
<dbReference type="AlphaFoldDB" id="A0A1H4B8W5"/>
<dbReference type="EMBL" id="FNQN01000006">
    <property type="protein sequence ID" value="SEA44589.1"/>
    <property type="molecule type" value="Genomic_DNA"/>
</dbReference>
<dbReference type="NCBIfam" id="TIGR03016">
    <property type="entry name" value="pepcterm_hypo_1"/>
    <property type="match status" value="1"/>
</dbReference>
<proteinExistence type="predicted"/>
<sequence>MKSLKISVVILMSICFVFSTISSWAEVEIHPRLTVEEEYNDNIFLDSANEEEDWITTIQPGVNLSYQNRSVEASVDYSLRYRLYKNNDSENLDDFKDVQQADANALFFRGRPFTLYLAEVISRETIDERDDYAYSDAENRSTVYRTTVTPEYRLQLMPTFSLLFGYTYSRADYVDPRGDDTEEHEGRISLVKQLSASSEAFARYAYAIEMSDDNADEFDRQDYILGLTQQLGGRTTLSLEGGYSQIDYDSGLDTDSTTWLVDIAYRLSQPVTFSLTYSQDFVVTAEDGLTETKEARFGAAYVKESLTASTEIFWNNSDYIRLDREDTAYGVRFDFAKPLARAVTVNFDAEYEYAQFDDLDVNEDVNRMTFGTSLDYEYRRFLASLGYRFRINESDIDDNDYNNNIITLSVTVRF</sequence>
<protein>
    <submittedName>
        <fullName evidence="1">Uncharacterized protein, PEP-CTERM system associated</fullName>
    </submittedName>
</protein>
<keyword evidence="2" id="KW-1185">Reference proteome</keyword>
<dbReference type="RefSeq" id="WP_092347865.1">
    <property type="nucleotide sequence ID" value="NZ_FNQN01000006.1"/>
</dbReference>